<proteinExistence type="predicted"/>
<evidence type="ECO:0000313" key="2">
    <source>
        <dbReference type="EMBL" id="MBD1379191.1"/>
    </source>
</evidence>
<dbReference type="SUPFAM" id="SSF53067">
    <property type="entry name" value="Actin-like ATPase domain"/>
    <property type="match status" value="2"/>
</dbReference>
<dbReference type="Proteomes" id="UP000626844">
    <property type="component" value="Unassembled WGS sequence"/>
</dbReference>
<dbReference type="EMBL" id="JACXAI010000002">
    <property type="protein sequence ID" value="MBD1379191.1"/>
    <property type="molecule type" value="Genomic_DNA"/>
</dbReference>
<dbReference type="CDD" id="cd10227">
    <property type="entry name" value="ASKHA_NBD_ParM-like"/>
    <property type="match status" value="1"/>
</dbReference>
<dbReference type="RefSeq" id="WP_191155570.1">
    <property type="nucleotide sequence ID" value="NZ_JACXAI010000002.1"/>
</dbReference>
<organism evidence="2 3">
    <name type="scientific">Metabacillus arenae</name>
    <dbReference type="NCBI Taxonomy" id="2771434"/>
    <lineage>
        <taxon>Bacteria</taxon>
        <taxon>Bacillati</taxon>
        <taxon>Bacillota</taxon>
        <taxon>Bacilli</taxon>
        <taxon>Bacillales</taxon>
        <taxon>Bacillaceae</taxon>
        <taxon>Metabacillus</taxon>
    </lineage>
</organism>
<protein>
    <submittedName>
        <fullName evidence="2">ParM/StbA family protein</fullName>
    </submittedName>
</protein>
<keyword evidence="3" id="KW-1185">Reference proteome</keyword>
<feature type="domain" description="Actin-like protein N-terminal" evidence="1">
    <location>
        <begin position="4"/>
        <end position="150"/>
    </location>
</feature>
<dbReference type="AlphaFoldDB" id="A0A926NJV6"/>
<dbReference type="Gene3D" id="3.30.420.40">
    <property type="match status" value="1"/>
</dbReference>
<accession>A0A926NJV6</accession>
<reference evidence="2" key="1">
    <citation type="submission" date="2020-09" db="EMBL/GenBank/DDBJ databases">
        <title>A novel bacterium of genus Bacillus, isolated from South China Sea.</title>
        <authorList>
            <person name="Huang H."/>
            <person name="Mo K."/>
            <person name="Hu Y."/>
        </authorList>
    </citation>
    <scope>NUCLEOTIDE SEQUENCE</scope>
    <source>
        <strain evidence="2">IB182487</strain>
    </source>
</reference>
<evidence type="ECO:0000313" key="3">
    <source>
        <dbReference type="Proteomes" id="UP000626844"/>
    </source>
</evidence>
<comment type="caution">
    <text evidence="2">The sequence shown here is derived from an EMBL/GenBank/DDBJ whole genome shotgun (WGS) entry which is preliminary data.</text>
</comment>
<dbReference type="Pfam" id="PF17989">
    <property type="entry name" value="ALP_N"/>
    <property type="match status" value="1"/>
</dbReference>
<evidence type="ECO:0000259" key="1">
    <source>
        <dbReference type="Pfam" id="PF17989"/>
    </source>
</evidence>
<dbReference type="InterPro" id="IPR040607">
    <property type="entry name" value="ALP_N"/>
</dbReference>
<dbReference type="InterPro" id="IPR043129">
    <property type="entry name" value="ATPase_NBD"/>
</dbReference>
<gene>
    <name evidence="2" type="ORF">IC621_03010</name>
</gene>
<name>A0A926NJV6_9BACI</name>
<sequence>MILGVDAGNSEVKIAAKYGLIKFLSDIGEGRNINLEQVHGEDDMVFEYEGKYGFAGSLAKYESEFVGSLMGDSKVHEDTKLRVLLGIHRYLTLNNVEEYNFQIIVGQPISKHTPLEKEGLRKLLQGKHVITVNEIKKKINIDKISVAAEAASSFWSNPQNGLTRIIDVGSGTVNYASVLEGRFIDKESGTLNFGMNTNKSNNLQALVRGIAAETLKKWNKEDNVFLVGGVAEAIKSPLKQYYPNVQVLQPIFNRKIQDPIFANAISFYNIGVSVYE</sequence>